<evidence type="ECO:0000256" key="1">
    <source>
        <dbReference type="SAM" id="SignalP"/>
    </source>
</evidence>
<evidence type="ECO:0008006" key="4">
    <source>
        <dbReference type="Google" id="ProtNLM"/>
    </source>
</evidence>
<feature type="chain" id="PRO_5047015489" description="Phytase-like domain-containing protein" evidence="1">
    <location>
        <begin position="25"/>
        <end position="297"/>
    </location>
</feature>
<dbReference type="RefSeq" id="WP_209287670.1">
    <property type="nucleotide sequence ID" value="NZ_JACVEW010000013.1"/>
</dbReference>
<keyword evidence="3" id="KW-1185">Reference proteome</keyword>
<gene>
    <name evidence="2" type="ORF">H9C73_09925</name>
</gene>
<evidence type="ECO:0000313" key="2">
    <source>
        <dbReference type="EMBL" id="MBP0049058.1"/>
    </source>
</evidence>
<organism evidence="2 3">
    <name type="scientific">Marinobacterium alkalitolerans</name>
    <dbReference type="NCBI Taxonomy" id="1542925"/>
    <lineage>
        <taxon>Bacteria</taxon>
        <taxon>Pseudomonadati</taxon>
        <taxon>Pseudomonadota</taxon>
        <taxon>Gammaproteobacteria</taxon>
        <taxon>Oceanospirillales</taxon>
        <taxon>Oceanospirillaceae</taxon>
        <taxon>Marinobacterium</taxon>
    </lineage>
</organism>
<comment type="caution">
    <text evidence="2">The sequence shown here is derived from an EMBL/GenBank/DDBJ whole genome shotgun (WGS) entry which is preliminary data.</text>
</comment>
<sequence>MRVVRALRAAFWLPLLSGMLSGCASVAQMPAGTHLEVEQVALLPEEVSETSGIAWRGASLWTHNDSGDGPVLYRLSARTGEVERRVRLLDSINLDWEELAASEQGVYVLDCGNNLGQREWMQAYHVSWQALKGAKARSELLEFRFADAEPAHAAYAHDNDCEAATVVGRDLWVFTKNWSNQKTRLYRLDTGKAGQQSLQPVATFPVAGLVTAVDYDPESSRLALLGYTKSRLLPKPFLWLVPVVEDEPVWSGAQYHSLSPAGQWEAIGWHQGDLWLTRESSMLGQAWLGRIRMSNHH</sequence>
<evidence type="ECO:0000313" key="3">
    <source>
        <dbReference type="Proteomes" id="UP000810171"/>
    </source>
</evidence>
<protein>
    <recommendedName>
        <fullName evidence="4">Phytase-like domain-containing protein</fullName>
    </recommendedName>
</protein>
<reference evidence="2 3" key="1">
    <citation type="submission" date="2020-09" db="EMBL/GenBank/DDBJ databases">
        <authorList>
            <person name="Tanuku N.R.S."/>
        </authorList>
    </citation>
    <scope>NUCLEOTIDE SEQUENCE [LARGE SCALE GENOMIC DNA]</scope>
    <source>
        <strain evidence="2 3">AK62</strain>
    </source>
</reference>
<dbReference type="SUPFAM" id="SSF50969">
    <property type="entry name" value="YVTN repeat-like/Quinoprotein amine dehydrogenase"/>
    <property type="match status" value="1"/>
</dbReference>
<dbReference type="PROSITE" id="PS51257">
    <property type="entry name" value="PROKAR_LIPOPROTEIN"/>
    <property type="match status" value="1"/>
</dbReference>
<dbReference type="InterPro" id="IPR011044">
    <property type="entry name" value="Quino_amine_DH_bsu"/>
</dbReference>
<dbReference type="EMBL" id="JACVEW010000013">
    <property type="protein sequence ID" value="MBP0049058.1"/>
    <property type="molecule type" value="Genomic_DNA"/>
</dbReference>
<keyword evidence="1" id="KW-0732">Signal</keyword>
<dbReference type="Proteomes" id="UP000810171">
    <property type="component" value="Unassembled WGS sequence"/>
</dbReference>
<feature type="signal peptide" evidence="1">
    <location>
        <begin position="1"/>
        <end position="24"/>
    </location>
</feature>
<proteinExistence type="predicted"/>
<name>A0ABS3ZBH9_9GAMM</name>
<accession>A0ABS3ZBH9</accession>